<accession>A0A239PPJ9</accession>
<dbReference type="RefSeq" id="WP_159462428.1">
    <property type="nucleotide sequence ID" value="NZ_FZQA01000002.1"/>
</dbReference>
<protein>
    <submittedName>
        <fullName evidence="3">Pimeloyl-ACP methyl ester carboxylesterase</fullName>
    </submittedName>
</protein>
<evidence type="ECO:0000256" key="1">
    <source>
        <dbReference type="SAM" id="MobiDB-lite"/>
    </source>
</evidence>
<keyword evidence="4" id="KW-1185">Reference proteome</keyword>
<dbReference type="AlphaFoldDB" id="A0A239PPJ9"/>
<gene>
    <name evidence="3" type="ORF">SAMN06297382_1231</name>
</gene>
<proteinExistence type="predicted"/>
<dbReference type="InterPro" id="IPR050266">
    <property type="entry name" value="AB_hydrolase_sf"/>
</dbReference>
<evidence type="ECO:0000313" key="4">
    <source>
        <dbReference type="Proteomes" id="UP000198346"/>
    </source>
</evidence>
<dbReference type="PANTHER" id="PTHR43798">
    <property type="entry name" value="MONOACYLGLYCEROL LIPASE"/>
    <property type="match status" value="1"/>
</dbReference>
<evidence type="ECO:0000259" key="2">
    <source>
        <dbReference type="Pfam" id="PF12697"/>
    </source>
</evidence>
<dbReference type="Proteomes" id="UP000198346">
    <property type="component" value="Unassembled WGS sequence"/>
</dbReference>
<dbReference type="EMBL" id="FZQA01000002">
    <property type="protein sequence ID" value="SNT72195.1"/>
    <property type="molecule type" value="Genomic_DNA"/>
</dbReference>
<dbReference type="Gene3D" id="3.40.50.1820">
    <property type="entry name" value="alpha/beta hydrolase"/>
    <property type="match status" value="1"/>
</dbReference>
<reference evidence="3 4" key="1">
    <citation type="submission" date="2017-07" db="EMBL/GenBank/DDBJ databases">
        <authorList>
            <person name="Sun Z.S."/>
            <person name="Albrecht U."/>
            <person name="Echele G."/>
            <person name="Lee C.C."/>
        </authorList>
    </citation>
    <scope>NUCLEOTIDE SEQUENCE [LARGE SCALE GENOMIC DNA]</scope>
    <source>
        <strain evidence="3 4">CGMCC 1.12710</strain>
    </source>
</reference>
<name>A0A239PPJ9_9PROT</name>
<organism evidence="3 4">
    <name type="scientific">Amphiplicatus metriothermophilus</name>
    <dbReference type="NCBI Taxonomy" id="1519374"/>
    <lineage>
        <taxon>Bacteria</taxon>
        <taxon>Pseudomonadati</taxon>
        <taxon>Pseudomonadota</taxon>
        <taxon>Alphaproteobacteria</taxon>
        <taxon>Parvularculales</taxon>
        <taxon>Parvularculaceae</taxon>
        <taxon>Amphiplicatus</taxon>
    </lineage>
</organism>
<dbReference type="PRINTS" id="PR00111">
    <property type="entry name" value="ABHYDROLASE"/>
</dbReference>
<dbReference type="Pfam" id="PF12697">
    <property type="entry name" value="Abhydrolase_6"/>
    <property type="match status" value="1"/>
</dbReference>
<evidence type="ECO:0000313" key="3">
    <source>
        <dbReference type="EMBL" id="SNT72195.1"/>
    </source>
</evidence>
<dbReference type="SUPFAM" id="SSF53474">
    <property type="entry name" value="alpha/beta-Hydrolases"/>
    <property type="match status" value="1"/>
</dbReference>
<feature type="domain" description="AB hydrolase-1" evidence="2">
    <location>
        <begin position="59"/>
        <end position="309"/>
    </location>
</feature>
<dbReference type="OrthoDB" id="9804723at2"/>
<dbReference type="InterPro" id="IPR029058">
    <property type="entry name" value="AB_hydrolase_fold"/>
</dbReference>
<dbReference type="InterPro" id="IPR000073">
    <property type="entry name" value="AB_hydrolase_1"/>
</dbReference>
<feature type="region of interest" description="Disordered" evidence="1">
    <location>
        <begin position="164"/>
        <end position="184"/>
    </location>
</feature>
<sequence length="323" mass="36133">MSKSDEEHIRPLAGLGGRKPPAPAWFEWALGQPSEEGAVSVRGAKIAWSAWGEVGRRGLVFIHGGRAHREWWRPFAPFFANQYRVVAFDLSGMGDSDWRPRYTMDGAVDELFAVVDAARLGQGGRPVVVGHSFGGWVTLAAVERRGERLSGAVIIDSPIAEPDPDEGYTINRPKGEDESRKRPAKVYRTIEEPIERFRFLPNQPCDQLYLADYIARTGLVQAPHPEGGTGWAWKFDPSHGRNFEIHFERDLFLAARCPLAFIYGEESLFSRGPGFDHLRAQTRGRSPFITIPTAHHHLMMEQPIAFIAALRALLNCWPVRVGA</sequence>